<dbReference type="PANTHER" id="PTHR44229">
    <property type="entry name" value="15-HYDROXYPROSTAGLANDIN DEHYDROGENASE [NAD(+)]"/>
    <property type="match status" value="1"/>
</dbReference>
<keyword evidence="2" id="KW-0560">Oxidoreductase</keyword>
<comment type="caution">
    <text evidence="3">The sequence shown here is derived from an EMBL/GenBank/DDBJ whole genome shotgun (WGS) entry which is preliminary data.</text>
</comment>
<dbReference type="EMBL" id="JAGFBR010000017">
    <property type="protein sequence ID" value="KAH0451428.1"/>
    <property type="molecule type" value="Genomic_DNA"/>
</dbReference>
<evidence type="ECO:0000256" key="2">
    <source>
        <dbReference type="ARBA" id="ARBA00023002"/>
    </source>
</evidence>
<dbReference type="InterPro" id="IPR002347">
    <property type="entry name" value="SDR_fam"/>
</dbReference>
<dbReference type="SUPFAM" id="SSF51735">
    <property type="entry name" value="NAD(P)-binding Rossmann-fold domains"/>
    <property type="match status" value="1"/>
</dbReference>
<gene>
    <name evidence="3" type="ORF">IEQ34_018727</name>
</gene>
<dbReference type="Pfam" id="PF00106">
    <property type="entry name" value="adh_short"/>
    <property type="match status" value="1"/>
</dbReference>
<dbReference type="GO" id="GO:0005737">
    <property type="term" value="C:cytoplasm"/>
    <property type="evidence" value="ECO:0007669"/>
    <property type="project" value="TreeGrafter"/>
</dbReference>
<evidence type="ECO:0000313" key="4">
    <source>
        <dbReference type="Proteomes" id="UP000775213"/>
    </source>
</evidence>
<organism evidence="3 4">
    <name type="scientific">Dendrobium chrysotoxum</name>
    <name type="common">Orchid</name>
    <dbReference type="NCBI Taxonomy" id="161865"/>
    <lineage>
        <taxon>Eukaryota</taxon>
        <taxon>Viridiplantae</taxon>
        <taxon>Streptophyta</taxon>
        <taxon>Embryophyta</taxon>
        <taxon>Tracheophyta</taxon>
        <taxon>Spermatophyta</taxon>
        <taxon>Magnoliopsida</taxon>
        <taxon>Liliopsida</taxon>
        <taxon>Asparagales</taxon>
        <taxon>Orchidaceae</taxon>
        <taxon>Epidendroideae</taxon>
        <taxon>Malaxideae</taxon>
        <taxon>Dendrobiinae</taxon>
        <taxon>Dendrobium</taxon>
    </lineage>
</organism>
<sequence>MELKPGMSAIVTGGASGIGRAISLALAQKGLFVTVLDFSEENGKDAVFLIEKENARFHQNLRIPSSMYIKCDVTNARDVAAAFEKHMMTYGSLDICVNGAGISSQVLFHRDETDGSSTWRRTINVNLVAVIECTRLAILNMRSAKRPGVVINIGSASGLYPMYAEPIYSGSKGILVIVYVGIYTGEVVVESYFA</sequence>
<protein>
    <submittedName>
        <fullName evidence="3">Uncharacterized protein</fullName>
    </submittedName>
</protein>
<dbReference type="Gene3D" id="3.40.50.720">
    <property type="entry name" value="NAD(P)-binding Rossmann-like Domain"/>
    <property type="match status" value="1"/>
</dbReference>
<dbReference type="PRINTS" id="PR00081">
    <property type="entry name" value="GDHRDH"/>
</dbReference>
<name>A0AAV7G7U1_DENCH</name>
<comment type="similarity">
    <text evidence="1">Belongs to the short-chain dehydrogenases/reductases (SDR) family.</text>
</comment>
<evidence type="ECO:0000256" key="1">
    <source>
        <dbReference type="ARBA" id="ARBA00006484"/>
    </source>
</evidence>
<dbReference type="InterPro" id="IPR036291">
    <property type="entry name" value="NAD(P)-bd_dom_sf"/>
</dbReference>
<dbReference type="GO" id="GO:0016616">
    <property type="term" value="F:oxidoreductase activity, acting on the CH-OH group of donors, NAD or NADP as acceptor"/>
    <property type="evidence" value="ECO:0007669"/>
    <property type="project" value="TreeGrafter"/>
</dbReference>
<proteinExistence type="inferred from homology"/>
<keyword evidence="4" id="KW-1185">Reference proteome</keyword>
<dbReference type="Proteomes" id="UP000775213">
    <property type="component" value="Unassembled WGS sequence"/>
</dbReference>
<evidence type="ECO:0000313" key="3">
    <source>
        <dbReference type="EMBL" id="KAH0451428.1"/>
    </source>
</evidence>
<dbReference type="AlphaFoldDB" id="A0AAV7G7U1"/>
<dbReference type="PANTHER" id="PTHR44229:SF4">
    <property type="entry name" value="15-HYDROXYPROSTAGLANDIN DEHYDROGENASE [NAD(+)]"/>
    <property type="match status" value="1"/>
</dbReference>
<accession>A0AAV7G7U1</accession>
<reference evidence="3 4" key="1">
    <citation type="journal article" date="2021" name="Hortic Res">
        <title>Chromosome-scale assembly of the Dendrobium chrysotoxum genome enhances the understanding of orchid evolution.</title>
        <authorList>
            <person name="Zhang Y."/>
            <person name="Zhang G.Q."/>
            <person name="Zhang D."/>
            <person name="Liu X.D."/>
            <person name="Xu X.Y."/>
            <person name="Sun W.H."/>
            <person name="Yu X."/>
            <person name="Zhu X."/>
            <person name="Wang Z.W."/>
            <person name="Zhao X."/>
            <person name="Zhong W.Y."/>
            <person name="Chen H."/>
            <person name="Yin W.L."/>
            <person name="Huang T."/>
            <person name="Niu S.C."/>
            <person name="Liu Z.J."/>
        </authorList>
    </citation>
    <scope>NUCLEOTIDE SEQUENCE [LARGE SCALE GENOMIC DNA]</scope>
    <source>
        <strain evidence="3">Lindl</strain>
    </source>
</reference>